<accession>A0A4Y2R0S5</accession>
<feature type="region of interest" description="Disordered" evidence="1">
    <location>
        <begin position="42"/>
        <end position="65"/>
    </location>
</feature>
<protein>
    <recommendedName>
        <fullName evidence="5">Secreted protein</fullName>
    </recommendedName>
</protein>
<dbReference type="OrthoDB" id="8356369at2759"/>
<reference evidence="3 4" key="1">
    <citation type="journal article" date="2019" name="Sci. Rep.">
        <title>Orb-weaving spider Araneus ventricosus genome elucidates the spidroin gene catalogue.</title>
        <authorList>
            <person name="Kono N."/>
            <person name="Nakamura H."/>
            <person name="Ohtoshi R."/>
            <person name="Moran D.A.P."/>
            <person name="Shinohara A."/>
            <person name="Yoshida Y."/>
            <person name="Fujiwara M."/>
            <person name="Mori M."/>
            <person name="Tomita M."/>
            <person name="Arakawa K."/>
        </authorList>
    </citation>
    <scope>NUCLEOTIDE SEQUENCE [LARGE SCALE GENOMIC DNA]</scope>
</reference>
<dbReference type="Proteomes" id="UP000499080">
    <property type="component" value="Unassembled WGS sequence"/>
</dbReference>
<sequence>MTGAPSRRFLVLILSAATTILVTRSSAESTGVSYTKDFMCPQKKKSSGLRSGEQGSQATGPPRPIHRAGYVVFKKCRIYLFIQRKHTTEMTPFTERMIKNIAKTQATK</sequence>
<proteinExistence type="predicted"/>
<dbReference type="EMBL" id="BGPR01015451">
    <property type="protein sequence ID" value="GBN69284.1"/>
    <property type="molecule type" value="Genomic_DNA"/>
</dbReference>
<evidence type="ECO:0000313" key="3">
    <source>
        <dbReference type="EMBL" id="GBN69284.1"/>
    </source>
</evidence>
<evidence type="ECO:0000313" key="4">
    <source>
        <dbReference type="Proteomes" id="UP000499080"/>
    </source>
</evidence>
<dbReference type="AlphaFoldDB" id="A0A4Y2R0S5"/>
<name>A0A4Y2R0S5_ARAVE</name>
<keyword evidence="2" id="KW-0732">Signal</keyword>
<gene>
    <name evidence="3" type="ORF">AVEN_196920_1</name>
</gene>
<feature type="signal peptide" evidence="2">
    <location>
        <begin position="1"/>
        <end position="27"/>
    </location>
</feature>
<keyword evidence="4" id="KW-1185">Reference proteome</keyword>
<feature type="chain" id="PRO_5021500231" description="Secreted protein" evidence="2">
    <location>
        <begin position="28"/>
        <end position="108"/>
    </location>
</feature>
<evidence type="ECO:0000256" key="1">
    <source>
        <dbReference type="SAM" id="MobiDB-lite"/>
    </source>
</evidence>
<organism evidence="3 4">
    <name type="scientific">Araneus ventricosus</name>
    <name type="common">Orbweaver spider</name>
    <name type="synonym">Epeira ventricosa</name>
    <dbReference type="NCBI Taxonomy" id="182803"/>
    <lineage>
        <taxon>Eukaryota</taxon>
        <taxon>Metazoa</taxon>
        <taxon>Ecdysozoa</taxon>
        <taxon>Arthropoda</taxon>
        <taxon>Chelicerata</taxon>
        <taxon>Arachnida</taxon>
        <taxon>Araneae</taxon>
        <taxon>Araneomorphae</taxon>
        <taxon>Entelegynae</taxon>
        <taxon>Araneoidea</taxon>
        <taxon>Araneidae</taxon>
        <taxon>Araneus</taxon>
    </lineage>
</organism>
<evidence type="ECO:0000256" key="2">
    <source>
        <dbReference type="SAM" id="SignalP"/>
    </source>
</evidence>
<comment type="caution">
    <text evidence="3">The sequence shown here is derived from an EMBL/GenBank/DDBJ whole genome shotgun (WGS) entry which is preliminary data.</text>
</comment>
<evidence type="ECO:0008006" key="5">
    <source>
        <dbReference type="Google" id="ProtNLM"/>
    </source>
</evidence>